<evidence type="ECO:0000313" key="24">
    <source>
        <dbReference type="EMBL" id="CAJ1800349.1"/>
    </source>
</evidence>
<keyword evidence="10" id="KW-0430">Lectin</keyword>
<dbReference type="Gramene" id="rna-AYBTSS11_LOCUS623">
    <property type="protein sequence ID" value="CAJ1800349.1"/>
    <property type="gene ID" value="gene-AYBTSS11_LOCUS623"/>
</dbReference>
<dbReference type="Gene3D" id="3.30.200.20">
    <property type="entry name" value="Phosphorylase Kinase, domain 1"/>
    <property type="match status" value="1"/>
</dbReference>
<comment type="subcellular location">
    <subcellularLocation>
        <location evidence="1">Membrane</location>
        <topology evidence="1">Single-pass type I membrane protein</topology>
    </subcellularLocation>
</comment>
<keyword evidence="7" id="KW-0808">Transferase</keyword>
<dbReference type="PANTHER" id="PTHR27007">
    <property type="match status" value="1"/>
</dbReference>
<evidence type="ECO:0000256" key="17">
    <source>
        <dbReference type="ARBA" id="ARBA00023180"/>
    </source>
</evidence>
<keyword evidence="15 21" id="KW-0472">Membrane</keyword>
<dbReference type="FunFam" id="2.60.120.200:FF:000051">
    <property type="entry name" value="L-type lectin-domain containing receptor kinase V.9"/>
    <property type="match status" value="1"/>
</dbReference>
<feature type="binding site" evidence="20">
    <location>
        <position position="371"/>
    </location>
    <ligand>
        <name>ATP</name>
        <dbReference type="ChEBI" id="CHEBI:30616"/>
    </ligand>
</feature>
<evidence type="ECO:0000259" key="23">
    <source>
        <dbReference type="PROSITE" id="PS50011"/>
    </source>
</evidence>
<keyword evidence="9 22" id="KW-0732">Signal</keyword>
<dbReference type="SMART" id="SM00220">
    <property type="entry name" value="S_TKc"/>
    <property type="match status" value="1"/>
</dbReference>
<dbReference type="GO" id="GO:0006952">
    <property type="term" value="P:defense response"/>
    <property type="evidence" value="ECO:0007669"/>
    <property type="project" value="UniProtKB-ARBA"/>
</dbReference>
<evidence type="ECO:0000256" key="16">
    <source>
        <dbReference type="ARBA" id="ARBA00023170"/>
    </source>
</evidence>
<feature type="signal peptide" evidence="22">
    <location>
        <begin position="1"/>
        <end position="18"/>
    </location>
</feature>
<dbReference type="PROSITE" id="PS00108">
    <property type="entry name" value="PROTEIN_KINASE_ST"/>
    <property type="match status" value="1"/>
</dbReference>
<evidence type="ECO:0000256" key="19">
    <source>
        <dbReference type="ARBA" id="ARBA00048679"/>
    </source>
</evidence>
<dbReference type="Gene3D" id="1.10.510.10">
    <property type="entry name" value="Transferase(Phosphotransferase) domain 1"/>
    <property type="match status" value="1"/>
</dbReference>
<evidence type="ECO:0000256" key="6">
    <source>
        <dbReference type="ARBA" id="ARBA00022527"/>
    </source>
</evidence>
<keyword evidence="14 21" id="KW-1133">Transmembrane helix</keyword>
<gene>
    <name evidence="24" type="ORF">AYBTSS11_LOCUS623</name>
</gene>
<dbReference type="InterPro" id="IPR017441">
    <property type="entry name" value="Protein_kinase_ATP_BS"/>
</dbReference>
<dbReference type="CDD" id="cd06899">
    <property type="entry name" value="lectin_legume_LecRK_Arcelin_ConA"/>
    <property type="match status" value="1"/>
</dbReference>
<evidence type="ECO:0000256" key="14">
    <source>
        <dbReference type="ARBA" id="ARBA00022989"/>
    </source>
</evidence>
<dbReference type="InterPro" id="IPR008271">
    <property type="entry name" value="Ser/Thr_kinase_AS"/>
</dbReference>
<reference evidence="24" key="1">
    <citation type="submission" date="2023-10" db="EMBL/GenBank/DDBJ databases">
        <authorList>
            <person name="Domelevo Entfellner J.-B."/>
        </authorList>
    </citation>
    <scope>NUCLEOTIDE SEQUENCE</scope>
</reference>
<comment type="catalytic activity">
    <reaction evidence="18">
        <text>L-threonyl-[protein] + ATP = O-phospho-L-threonyl-[protein] + ADP + H(+)</text>
        <dbReference type="Rhea" id="RHEA:46608"/>
        <dbReference type="Rhea" id="RHEA-COMP:11060"/>
        <dbReference type="Rhea" id="RHEA-COMP:11605"/>
        <dbReference type="ChEBI" id="CHEBI:15378"/>
        <dbReference type="ChEBI" id="CHEBI:30013"/>
        <dbReference type="ChEBI" id="CHEBI:30616"/>
        <dbReference type="ChEBI" id="CHEBI:61977"/>
        <dbReference type="ChEBI" id="CHEBI:456216"/>
        <dbReference type="EC" id="2.7.11.1"/>
    </reaction>
</comment>
<feature type="chain" id="PRO_5041713097" description="non-specific serine/threonine protein kinase" evidence="22">
    <location>
        <begin position="19"/>
        <end position="668"/>
    </location>
</feature>
<dbReference type="GO" id="GO:0004674">
    <property type="term" value="F:protein serine/threonine kinase activity"/>
    <property type="evidence" value="ECO:0007669"/>
    <property type="project" value="UniProtKB-KW"/>
</dbReference>
<evidence type="ECO:0000256" key="8">
    <source>
        <dbReference type="ARBA" id="ARBA00022692"/>
    </source>
</evidence>
<evidence type="ECO:0000256" key="12">
    <source>
        <dbReference type="ARBA" id="ARBA00022777"/>
    </source>
</evidence>
<dbReference type="PROSITE" id="PS00107">
    <property type="entry name" value="PROTEIN_KINASE_ATP"/>
    <property type="match status" value="1"/>
</dbReference>
<evidence type="ECO:0000256" key="11">
    <source>
        <dbReference type="ARBA" id="ARBA00022741"/>
    </source>
</evidence>
<dbReference type="CDD" id="cd14066">
    <property type="entry name" value="STKc_IRAK"/>
    <property type="match status" value="1"/>
</dbReference>
<comment type="similarity">
    <text evidence="2">Belongs to the leguminous lectin family.</text>
</comment>
<dbReference type="AlphaFoldDB" id="A0AA86RPH3"/>
<dbReference type="Pfam" id="PF00139">
    <property type="entry name" value="Lectin_legB"/>
    <property type="match status" value="1"/>
</dbReference>
<feature type="domain" description="Protein kinase" evidence="23">
    <location>
        <begin position="341"/>
        <end position="620"/>
    </location>
</feature>
<evidence type="ECO:0000256" key="21">
    <source>
        <dbReference type="SAM" id="Phobius"/>
    </source>
</evidence>
<dbReference type="FunFam" id="1.10.510.10:FF:000108">
    <property type="entry name" value="L-type lectin-domain containing receptor kinase S.4"/>
    <property type="match status" value="1"/>
</dbReference>
<evidence type="ECO:0000256" key="15">
    <source>
        <dbReference type="ARBA" id="ARBA00023136"/>
    </source>
</evidence>
<dbReference type="InterPro" id="IPR050528">
    <property type="entry name" value="L-type_Lectin-RKs"/>
</dbReference>
<evidence type="ECO:0000256" key="3">
    <source>
        <dbReference type="ARBA" id="ARBA00008536"/>
    </source>
</evidence>
<dbReference type="GO" id="GO:0005524">
    <property type="term" value="F:ATP binding"/>
    <property type="evidence" value="ECO:0007669"/>
    <property type="project" value="UniProtKB-UniRule"/>
</dbReference>
<comment type="catalytic activity">
    <reaction evidence="19">
        <text>L-seryl-[protein] + ATP = O-phospho-L-seryl-[protein] + ADP + H(+)</text>
        <dbReference type="Rhea" id="RHEA:17989"/>
        <dbReference type="Rhea" id="RHEA-COMP:9863"/>
        <dbReference type="Rhea" id="RHEA-COMP:11604"/>
        <dbReference type="ChEBI" id="CHEBI:15378"/>
        <dbReference type="ChEBI" id="CHEBI:29999"/>
        <dbReference type="ChEBI" id="CHEBI:30616"/>
        <dbReference type="ChEBI" id="CHEBI:83421"/>
        <dbReference type="ChEBI" id="CHEBI:456216"/>
        <dbReference type="EC" id="2.7.11.1"/>
    </reaction>
</comment>
<dbReference type="GO" id="GO:0030246">
    <property type="term" value="F:carbohydrate binding"/>
    <property type="evidence" value="ECO:0007669"/>
    <property type="project" value="UniProtKB-KW"/>
</dbReference>
<dbReference type="InterPro" id="IPR001220">
    <property type="entry name" value="Legume_lectin_dom"/>
</dbReference>
<comment type="similarity">
    <text evidence="3">In the N-terminal section; belongs to the leguminous lectin family.</text>
</comment>
<evidence type="ECO:0000256" key="10">
    <source>
        <dbReference type="ARBA" id="ARBA00022734"/>
    </source>
</evidence>
<dbReference type="GO" id="GO:0051707">
    <property type="term" value="P:response to other organism"/>
    <property type="evidence" value="ECO:0007669"/>
    <property type="project" value="UniProtKB-ARBA"/>
</dbReference>
<evidence type="ECO:0000256" key="1">
    <source>
        <dbReference type="ARBA" id="ARBA00004479"/>
    </source>
</evidence>
<keyword evidence="11 20" id="KW-0547">Nucleotide-binding</keyword>
<proteinExistence type="inferred from homology"/>
<evidence type="ECO:0000256" key="13">
    <source>
        <dbReference type="ARBA" id="ARBA00022840"/>
    </source>
</evidence>
<dbReference type="Gene3D" id="2.60.120.200">
    <property type="match status" value="1"/>
</dbReference>
<dbReference type="Pfam" id="PF07714">
    <property type="entry name" value="PK_Tyr_Ser-Thr"/>
    <property type="match status" value="1"/>
</dbReference>
<evidence type="ECO:0000256" key="9">
    <source>
        <dbReference type="ARBA" id="ARBA00022729"/>
    </source>
</evidence>
<evidence type="ECO:0000256" key="4">
    <source>
        <dbReference type="ARBA" id="ARBA00010217"/>
    </source>
</evidence>
<evidence type="ECO:0000256" key="18">
    <source>
        <dbReference type="ARBA" id="ARBA00047899"/>
    </source>
</evidence>
<evidence type="ECO:0000313" key="25">
    <source>
        <dbReference type="Proteomes" id="UP001189624"/>
    </source>
</evidence>
<name>A0AA86RPH3_9FABA</name>
<dbReference type="EC" id="2.7.11.1" evidence="5"/>
<dbReference type="EMBL" id="OY731398">
    <property type="protein sequence ID" value="CAJ1800349.1"/>
    <property type="molecule type" value="Genomic_DNA"/>
</dbReference>
<keyword evidence="13 20" id="KW-0067">ATP-binding</keyword>
<dbReference type="InterPro" id="IPR013320">
    <property type="entry name" value="ConA-like_dom_sf"/>
</dbReference>
<dbReference type="PROSITE" id="PS50011">
    <property type="entry name" value="PROTEIN_KINASE_DOM"/>
    <property type="match status" value="1"/>
</dbReference>
<sequence length="668" mass="73942">MFLKFVAVVFVLATTVASEDTVNFTYNGFQSSSHLYLNGAAGFTSNGVLKLTNHTKQQKGHAFFPNPIVFKNTSNGSASSFSTTFVFAISSEYPNLSGHGIVFVVSPTIGLPNSLPSQYLGLFDDTNNGNTSNHVFGVELDTILNTEFGDINDNHVGIDVNELKSVTSVAAGYYGDGGFKNLSLISGYPMQLWVEYDGLKKQIDVTLAPIGIGKPERPLLSWGKDLSPVLNNIMYVGFSSSTGSIQSSHYVLGWSFKVNGQAQQLAISELPKLPRSGSKEESKVLIVALPLIAFSLVIMVSLAVVHVIKRKKFTELLEDWEQDYGPHRFKYKDLSLATKGFREKELLGSGGFGRVYKGVMPISKIEVAVKKVSHESRQGMREFVAEIVSIGRLRHRNLVPLLGYCRRKGELLLVYDYMPNGSLDKYLYNKPRVTLNWSQRFRITKGVASGLFYLHEEWEQVVVHRDIKASNVLLDAELNGRLGDFGLSRLYEHGTDPHTTHVVGTLGYLAPEHTRTGKATTNSDVFAFGAFMLEVVCGRRPIEQVGGSGSEILVDWVYNYWKRGEILEARDPNLGTNYRPEEVELVLKLALLCSHSDPLARPSMRQVVQYLERDVPLPDLSLLSLSSTGLTFGLHEDFQDCPMSYPSSMDRPISHTSSIAESLLSGGR</sequence>
<protein>
    <recommendedName>
        <fullName evidence="5">non-specific serine/threonine protein kinase</fullName>
        <ecNumber evidence="5">2.7.11.1</ecNumber>
    </recommendedName>
</protein>
<dbReference type="Proteomes" id="UP001189624">
    <property type="component" value="Chromosome 1"/>
</dbReference>
<feature type="transmembrane region" description="Helical" evidence="21">
    <location>
        <begin position="284"/>
        <end position="308"/>
    </location>
</feature>
<dbReference type="FunFam" id="3.30.200.20:FF:000112">
    <property type="entry name" value="Lectin-domain containing receptor kinase A4.3"/>
    <property type="match status" value="1"/>
</dbReference>
<dbReference type="InterPro" id="IPR001245">
    <property type="entry name" value="Ser-Thr/Tyr_kinase_cat_dom"/>
</dbReference>
<evidence type="ECO:0000256" key="7">
    <source>
        <dbReference type="ARBA" id="ARBA00022679"/>
    </source>
</evidence>
<keyword evidence="17" id="KW-0325">Glycoprotein</keyword>
<evidence type="ECO:0000256" key="20">
    <source>
        <dbReference type="PROSITE-ProRule" id="PRU10141"/>
    </source>
</evidence>
<dbReference type="SUPFAM" id="SSF56112">
    <property type="entry name" value="Protein kinase-like (PK-like)"/>
    <property type="match status" value="1"/>
</dbReference>
<keyword evidence="16" id="KW-0675">Receptor</keyword>
<keyword evidence="6" id="KW-0723">Serine/threonine-protein kinase</keyword>
<dbReference type="InterPro" id="IPR011009">
    <property type="entry name" value="Kinase-like_dom_sf"/>
</dbReference>
<keyword evidence="12" id="KW-0418">Kinase</keyword>
<accession>A0AA86RPH3</accession>
<organism evidence="24 25">
    <name type="scientific">Sphenostylis stenocarpa</name>
    <dbReference type="NCBI Taxonomy" id="92480"/>
    <lineage>
        <taxon>Eukaryota</taxon>
        <taxon>Viridiplantae</taxon>
        <taxon>Streptophyta</taxon>
        <taxon>Embryophyta</taxon>
        <taxon>Tracheophyta</taxon>
        <taxon>Spermatophyta</taxon>
        <taxon>Magnoliopsida</taxon>
        <taxon>eudicotyledons</taxon>
        <taxon>Gunneridae</taxon>
        <taxon>Pentapetalae</taxon>
        <taxon>rosids</taxon>
        <taxon>fabids</taxon>
        <taxon>Fabales</taxon>
        <taxon>Fabaceae</taxon>
        <taxon>Papilionoideae</taxon>
        <taxon>50 kb inversion clade</taxon>
        <taxon>NPAAA clade</taxon>
        <taxon>indigoferoid/millettioid clade</taxon>
        <taxon>Phaseoleae</taxon>
        <taxon>Sphenostylis</taxon>
    </lineage>
</organism>
<evidence type="ECO:0000256" key="2">
    <source>
        <dbReference type="ARBA" id="ARBA00007606"/>
    </source>
</evidence>
<evidence type="ECO:0000256" key="22">
    <source>
        <dbReference type="SAM" id="SignalP"/>
    </source>
</evidence>
<dbReference type="GO" id="GO:0016020">
    <property type="term" value="C:membrane"/>
    <property type="evidence" value="ECO:0007669"/>
    <property type="project" value="UniProtKB-SubCell"/>
</dbReference>
<dbReference type="SUPFAM" id="SSF49899">
    <property type="entry name" value="Concanavalin A-like lectins/glucanases"/>
    <property type="match status" value="1"/>
</dbReference>
<evidence type="ECO:0000256" key="5">
    <source>
        <dbReference type="ARBA" id="ARBA00012513"/>
    </source>
</evidence>
<comment type="similarity">
    <text evidence="4">In the C-terminal section; belongs to the protein kinase superfamily. Ser/Thr protein kinase family.</text>
</comment>
<keyword evidence="25" id="KW-1185">Reference proteome</keyword>
<dbReference type="InterPro" id="IPR000719">
    <property type="entry name" value="Prot_kinase_dom"/>
</dbReference>
<keyword evidence="8 21" id="KW-0812">Transmembrane</keyword>